<evidence type="ECO:0000259" key="7">
    <source>
        <dbReference type="Pfam" id="PF00590"/>
    </source>
</evidence>
<dbReference type="GO" id="GO:0030789">
    <property type="term" value="F:precorrin-3B C17-methyltransferase activity"/>
    <property type="evidence" value="ECO:0007669"/>
    <property type="project" value="UniProtKB-EC"/>
</dbReference>
<evidence type="ECO:0000259" key="8">
    <source>
        <dbReference type="Pfam" id="PF02570"/>
    </source>
</evidence>
<keyword evidence="3 9" id="KW-0489">Methyltransferase</keyword>
<evidence type="ECO:0000256" key="1">
    <source>
        <dbReference type="ARBA" id="ARBA00004953"/>
    </source>
</evidence>
<dbReference type="EC" id="2.1.1.131" evidence="9"/>
<dbReference type="EC" id="5.4.99.61" evidence="9"/>
<dbReference type="UniPathway" id="UPA00148"/>
<dbReference type="InterPro" id="IPR014422">
    <property type="entry name" value="Cbl_synth_bifunc_CbiH/CbiC"/>
</dbReference>
<protein>
    <submittedName>
        <fullName evidence="9">Precorrin-3B C17-methyltransferase</fullName>
        <ecNumber evidence="9">2.1.1.131</ecNumber>
        <ecNumber evidence="9">5.4.99.61</ecNumber>
    </submittedName>
</protein>
<dbReference type="NCBIfam" id="TIGR01466">
    <property type="entry name" value="cobJ_cbiH"/>
    <property type="match status" value="1"/>
</dbReference>
<dbReference type="InterPro" id="IPR035996">
    <property type="entry name" value="4pyrrol_Methylase_sf"/>
</dbReference>
<dbReference type="PIRSF" id="PIRSF004874">
    <property type="entry name" value="Prcrn_mtase_isom"/>
    <property type="match status" value="1"/>
</dbReference>
<keyword evidence="5" id="KW-0949">S-adenosyl-L-methionine</keyword>
<dbReference type="PANTHER" id="PTHR47036:SF1">
    <property type="entry name" value="COBALT-FACTOR III C(17)-METHYLTRANSFERASE-RELATED"/>
    <property type="match status" value="1"/>
</dbReference>
<evidence type="ECO:0000256" key="2">
    <source>
        <dbReference type="ARBA" id="ARBA00022573"/>
    </source>
</evidence>
<dbReference type="Pfam" id="PF00590">
    <property type="entry name" value="TP_methylase"/>
    <property type="match status" value="1"/>
</dbReference>
<dbReference type="EMBL" id="CP006577">
    <property type="protein sequence ID" value="AIG97599.1"/>
    <property type="molecule type" value="Genomic_DNA"/>
</dbReference>
<dbReference type="Proteomes" id="UP000028501">
    <property type="component" value="Chromosome"/>
</dbReference>
<dbReference type="HOGENOM" id="CLU_573257_0_0_2"/>
<dbReference type="GO" id="GO:0032259">
    <property type="term" value="P:methylation"/>
    <property type="evidence" value="ECO:0007669"/>
    <property type="project" value="UniProtKB-KW"/>
</dbReference>
<reference evidence="9 10" key="1">
    <citation type="submission" date="2013-07" db="EMBL/GenBank/DDBJ databases">
        <title>Genome of Archaeoglobus fulgidus.</title>
        <authorList>
            <person name="Fiebig A."/>
            <person name="Birkeland N.-K."/>
        </authorList>
    </citation>
    <scope>NUCLEOTIDE SEQUENCE [LARGE SCALE GENOMIC DNA]</scope>
    <source>
        <strain evidence="9 10">DSM 8774</strain>
    </source>
</reference>
<dbReference type="InterPro" id="IPR014776">
    <property type="entry name" value="4pyrrole_Mease_sub2"/>
</dbReference>
<dbReference type="Pfam" id="PF02570">
    <property type="entry name" value="CbiC"/>
    <property type="match status" value="1"/>
</dbReference>
<dbReference type="InterPro" id="IPR003722">
    <property type="entry name" value="Cbl_synth_CobH/CbiC"/>
</dbReference>
<feature type="domain" description="Tetrapyrrole methylase" evidence="7">
    <location>
        <begin position="6"/>
        <end position="211"/>
    </location>
</feature>
<proteinExistence type="predicted"/>
<dbReference type="InterPro" id="IPR000878">
    <property type="entry name" value="4pyrrol_Mease"/>
</dbReference>
<dbReference type="KEGG" id="afg:AFULGI_00008040"/>
<dbReference type="InterPro" id="IPR051810">
    <property type="entry name" value="Precorrin_MeTrfase"/>
</dbReference>
<dbReference type="Gene3D" id="3.30.950.10">
    <property type="entry name" value="Methyltransferase, Cobalt-precorrin-4 Transmethylase, Domain 2"/>
    <property type="match status" value="1"/>
</dbReference>
<name>A0A075WET4_ARCFL</name>
<gene>
    <name evidence="9" type="ORF">AFULGI_00008040</name>
</gene>
<dbReference type="SUPFAM" id="SSF53790">
    <property type="entry name" value="Tetrapyrrole methylase"/>
    <property type="match status" value="1"/>
</dbReference>
<dbReference type="InterPro" id="IPR036588">
    <property type="entry name" value="CobH/CbiC_sf"/>
</dbReference>
<accession>A0A075WET4</accession>
<evidence type="ECO:0000313" key="10">
    <source>
        <dbReference type="Proteomes" id="UP000028501"/>
    </source>
</evidence>
<dbReference type="InterPro" id="IPR014777">
    <property type="entry name" value="4pyrrole_Mease_sub1"/>
</dbReference>
<evidence type="ECO:0000256" key="5">
    <source>
        <dbReference type="ARBA" id="ARBA00022691"/>
    </source>
</evidence>
<dbReference type="SUPFAM" id="SSF63965">
    <property type="entry name" value="Precorrin-8X methylmutase CbiC/CobH"/>
    <property type="match status" value="1"/>
</dbReference>
<dbReference type="GO" id="GO:0009236">
    <property type="term" value="P:cobalamin biosynthetic process"/>
    <property type="evidence" value="ECO:0007669"/>
    <property type="project" value="UniProtKB-UniPathway"/>
</dbReference>
<dbReference type="PANTHER" id="PTHR47036">
    <property type="entry name" value="COBALT-FACTOR III C(17)-METHYLTRANSFERASE-RELATED"/>
    <property type="match status" value="1"/>
</dbReference>
<dbReference type="GO" id="GO:0016993">
    <property type="term" value="F:precorrin-8X methylmutase activity"/>
    <property type="evidence" value="ECO:0007669"/>
    <property type="project" value="UniProtKB-EC"/>
</dbReference>
<feature type="domain" description="Cobalamin biosynthesis precorrin-8X methylmutase CobH/CbiC" evidence="8">
    <location>
        <begin position="269"/>
        <end position="437"/>
    </location>
</feature>
<keyword evidence="6 9" id="KW-0413">Isomerase</keyword>
<sequence length="443" mass="48338">MPSRGKLYVVGIGPGKEELMTLKAKRAIEEADYIVGYQTYVDRISHLIEGKKVVTTPMRKELDRVKIALELAKEHVVALISGGDPSIYGILPLVIEYAVEKKVDVEIEAIPGVTAASAASSLLGSAISGDFAVVSLSDLLVPWSVVEKRLLYALSGDFVVAIYNPSSRRRKENFRKAMEIVRRFRGDAWVGVVRNAGREGQQVEIRRVSEVDEVDMNTILIVGNSETKVVDGKMFTPRGYSNKYNIGEKRRAERMGASTKGGMEVARRSEEILRSFYPEEGLRGDIIRRCIATTGDVTIKDVIRFVGDTEEGVRALRDGCRIIADVHMVRAGLRRDAIVAVDFARGDDTRTASGIRNLAEMIEGSLVAIGNSPSAAFALCEVAEKHPPRFIVATPVGFVNAAESKKMVRKLPVPSVTTEGPRGGSGICAAIVNCLIEHADRPD</sequence>
<keyword evidence="2" id="KW-0169">Cobalamin biosynthesis</keyword>
<dbReference type="InterPro" id="IPR006363">
    <property type="entry name" value="Cbl_synth_CobJ/CibH_dom"/>
</dbReference>
<dbReference type="CDD" id="cd11646">
    <property type="entry name" value="Precorrin_3B_C17_MT"/>
    <property type="match status" value="1"/>
</dbReference>
<evidence type="ECO:0000256" key="6">
    <source>
        <dbReference type="ARBA" id="ARBA00023235"/>
    </source>
</evidence>
<dbReference type="AlphaFoldDB" id="A0A075WET4"/>
<keyword evidence="4 9" id="KW-0808">Transferase</keyword>
<organism evidence="9 10">
    <name type="scientific">Archaeoglobus fulgidus DSM 8774</name>
    <dbReference type="NCBI Taxonomy" id="1344584"/>
    <lineage>
        <taxon>Archaea</taxon>
        <taxon>Methanobacteriati</taxon>
        <taxon>Methanobacteriota</taxon>
        <taxon>Archaeoglobi</taxon>
        <taxon>Archaeoglobales</taxon>
        <taxon>Archaeoglobaceae</taxon>
        <taxon>Archaeoglobus</taxon>
    </lineage>
</organism>
<dbReference type="Gene3D" id="3.40.1010.10">
    <property type="entry name" value="Cobalt-precorrin-4 Transmethylase, Domain 1"/>
    <property type="match status" value="1"/>
</dbReference>
<evidence type="ECO:0000256" key="3">
    <source>
        <dbReference type="ARBA" id="ARBA00022603"/>
    </source>
</evidence>
<evidence type="ECO:0000313" key="9">
    <source>
        <dbReference type="EMBL" id="AIG97599.1"/>
    </source>
</evidence>
<dbReference type="Gene3D" id="3.40.50.10230">
    <property type="entry name" value="Cobalamin biosynthesis CobH/CbiC, precorrin-8X methylmutase"/>
    <property type="match status" value="1"/>
</dbReference>
<comment type="pathway">
    <text evidence="1">Cofactor biosynthesis; adenosylcobalamin biosynthesis.</text>
</comment>
<evidence type="ECO:0000256" key="4">
    <source>
        <dbReference type="ARBA" id="ARBA00022679"/>
    </source>
</evidence>